<evidence type="ECO:0000313" key="3">
    <source>
        <dbReference type="Proteomes" id="UP000637002"/>
    </source>
</evidence>
<sequence>MIRYVFAGLAAVGLMAAVLTTVSLVHAETPAELCQRVGTDNEFRPVPHALMDKVMSAFGAHDLSKGAGKGPIWRCMAGKVVACVPGGERYCGRADTQVMATSDSTDFCRTHPGSTTIPTAVTGRDTIFKWSCDGDTPKNGGPVRTVDPRGFVADYWRVID</sequence>
<evidence type="ECO:0000313" key="2">
    <source>
        <dbReference type="EMBL" id="GGC66918.1"/>
    </source>
</evidence>
<dbReference type="EMBL" id="BMGG01000004">
    <property type="protein sequence ID" value="GGC66918.1"/>
    <property type="molecule type" value="Genomic_DNA"/>
</dbReference>
<accession>A0A916UC82</accession>
<evidence type="ECO:0008006" key="4">
    <source>
        <dbReference type="Google" id="ProtNLM"/>
    </source>
</evidence>
<dbReference type="AlphaFoldDB" id="A0A916UC82"/>
<feature type="chain" id="PRO_5038036286" description="Secreted protein" evidence="1">
    <location>
        <begin position="28"/>
        <end position="160"/>
    </location>
</feature>
<keyword evidence="1" id="KW-0732">Signal</keyword>
<keyword evidence="3" id="KW-1185">Reference proteome</keyword>
<organism evidence="2 3">
    <name type="scientific">Chelatococcus reniformis</name>
    <dbReference type="NCBI Taxonomy" id="1494448"/>
    <lineage>
        <taxon>Bacteria</taxon>
        <taxon>Pseudomonadati</taxon>
        <taxon>Pseudomonadota</taxon>
        <taxon>Alphaproteobacteria</taxon>
        <taxon>Hyphomicrobiales</taxon>
        <taxon>Chelatococcaceae</taxon>
        <taxon>Chelatococcus</taxon>
    </lineage>
</organism>
<dbReference type="Proteomes" id="UP000637002">
    <property type="component" value="Unassembled WGS sequence"/>
</dbReference>
<comment type="caution">
    <text evidence="2">The sequence shown here is derived from an EMBL/GenBank/DDBJ whole genome shotgun (WGS) entry which is preliminary data.</text>
</comment>
<evidence type="ECO:0000256" key="1">
    <source>
        <dbReference type="SAM" id="SignalP"/>
    </source>
</evidence>
<proteinExistence type="predicted"/>
<gene>
    <name evidence="2" type="ORF">GCM10010994_26870</name>
</gene>
<reference evidence="2" key="2">
    <citation type="submission" date="2020-09" db="EMBL/GenBank/DDBJ databases">
        <authorList>
            <person name="Sun Q."/>
            <person name="Zhou Y."/>
        </authorList>
    </citation>
    <scope>NUCLEOTIDE SEQUENCE</scope>
    <source>
        <strain evidence="2">CGMCC 1.12919</strain>
    </source>
</reference>
<protein>
    <recommendedName>
        <fullName evidence="4">Secreted protein</fullName>
    </recommendedName>
</protein>
<reference evidence="2" key="1">
    <citation type="journal article" date="2014" name="Int. J. Syst. Evol. Microbiol.">
        <title>Complete genome sequence of Corynebacterium casei LMG S-19264T (=DSM 44701T), isolated from a smear-ripened cheese.</title>
        <authorList>
            <consortium name="US DOE Joint Genome Institute (JGI-PGF)"/>
            <person name="Walter F."/>
            <person name="Albersmeier A."/>
            <person name="Kalinowski J."/>
            <person name="Ruckert C."/>
        </authorList>
    </citation>
    <scope>NUCLEOTIDE SEQUENCE</scope>
    <source>
        <strain evidence="2">CGMCC 1.12919</strain>
    </source>
</reference>
<name>A0A916UC82_9HYPH</name>
<feature type="signal peptide" evidence="1">
    <location>
        <begin position="1"/>
        <end position="27"/>
    </location>
</feature>